<evidence type="ECO:0000256" key="1">
    <source>
        <dbReference type="SAM" id="MobiDB-lite"/>
    </source>
</evidence>
<dbReference type="AlphaFoldDB" id="A0A916QCL1"/>
<proteinExistence type="predicted"/>
<feature type="region of interest" description="Disordered" evidence="1">
    <location>
        <begin position="187"/>
        <end position="207"/>
    </location>
</feature>
<keyword evidence="4" id="KW-1185">Reference proteome</keyword>
<feature type="domain" description="Gcp-like" evidence="2">
    <location>
        <begin position="45"/>
        <end position="160"/>
    </location>
</feature>
<reference evidence="3" key="2">
    <citation type="journal article" date="2021" name="Data Brief">
        <title>Draft genome sequence data of the facultative, thermophilic, xylanolytic bacterium Paenibacillus sp. strain DA-C8.</title>
        <authorList>
            <person name="Chhe C."/>
            <person name="Uke A."/>
            <person name="Baramee S."/>
            <person name="Ungkulpasvich U."/>
            <person name="Tachaapaikoon C."/>
            <person name="Pason P."/>
            <person name="Waeonukul R."/>
            <person name="Ratanakhanokchai K."/>
            <person name="Kosugi A."/>
        </authorList>
    </citation>
    <scope>NUCLEOTIDE SEQUENCE</scope>
    <source>
        <strain evidence="3">DA-C8</strain>
    </source>
</reference>
<comment type="caution">
    <text evidence="3">The sequence shown here is derived from an EMBL/GenBank/DDBJ whole genome shotgun (WGS) entry which is preliminary data.</text>
</comment>
<dbReference type="RefSeq" id="WP_200965379.1">
    <property type="nucleotide sequence ID" value="NZ_BMAQ01000003.1"/>
</dbReference>
<dbReference type="GO" id="GO:0002949">
    <property type="term" value="P:tRNA threonylcarbamoyladenosine modification"/>
    <property type="evidence" value="ECO:0007669"/>
    <property type="project" value="InterPro"/>
</dbReference>
<name>A0A916QCL1_9BACL</name>
<evidence type="ECO:0000313" key="4">
    <source>
        <dbReference type="Proteomes" id="UP000654993"/>
    </source>
</evidence>
<reference evidence="3" key="1">
    <citation type="submission" date="2020-08" db="EMBL/GenBank/DDBJ databases">
        <authorList>
            <person name="Uke A."/>
            <person name="Chhe C."/>
            <person name="Baramee S."/>
            <person name="Kosugi A."/>
        </authorList>
    </citation>
    <scope>NUCLEOTIDE SEQUENCE</scope>
    <source>
        <strain evidence="3">DA-C8</strain>
    </source>
</reference>
<dbReference type="Pfam" id="PF00814">
    <property type="entry name" value="TsaD"/>
    <property type="match status" value="1"/>
</dbReference>
<dbReference type="InterPro" id="IPR022496">
    <property type="entry name" value="T6A_TsaB"/>
</dbReference>
<dbReference type="GO" id="GO:0005829">
    <property type="term" value="C:cytosol"/>
    <property type="evidence" value="ECO:0007669"/>
    <property type="project" value="TreeGrafter"/>
</dbReference>
<organism evidence="3 4">
    <name type="scientific">Insulibacter thermoxylanivorax</name>
    <dbReference type="NCBI Taxonomy" id="2749268"/>
    <lineage>
        <taxon>Bacteria</taxon>
        <taxon>Bacillati</taxon>
        <taxon>Bacillota</taxon>
        <taxon>Bacilli</taxon>
        <taxon>Bacillales</taxon>
        <taxon>Paenibacillaceae</taxon>
        <taxon>Insulibacter</taxon>
    </lineage>
</organism>
<evidence type="ECO:0000259" key="2">
    <source>
        <dbReference type="Pfam" id="PF00814"/>
    </source>
</evidence>
<dbReference type="SUPFAM" id="SSF53067">
    <property type="entry name" value="Actin-like ATPase domain"/>
    <property type="match status" value="1"/>
</dbReference>
<dbReference type="PANTHER" id="PTHR11735:SF11">
    <property type="entry name" value="TRNA THREONYLCARBAMOYLADENOSINE BIOSYNTHESIS PROTEIN TSAB"/>
    <property type="match status" value="1"/>
</dbReference>
<sequence>MTEWNHAQAEKWSDRYWLALDTATANMCIAVMKGMQTLAANESTVERNHSVRLVPEIQALLKRTGLGMRDLSAIAVGRGPGSYTGVRIGVTVGKTLAWSLQMPLVSVSSIGALAFGYVRGEGVGTSGARAKDSERIWLVPMLDARRKQVYTALYEWLQGQAGEGLQSEETDRSDTSRSSDVEAKLEYPGNSLGNVHEGSAHGSAQEGNVEEGYAQEGDAQETLRFAAEDVNGVWRPLARDQIVLFSDWVEQLAQRIAQLPEEKRPHRVVFVGEVEGFREEAERSGARLGVPVLAKEQVVHGTDLAWLAWERLIRGQYENIHAVVPNYTQLAEAEQKLLARQK</sequence>
<accession>A0A916QCL1</accession>
<dbReference type="InterPro" id="IPR000905">
    <property type="entry name" value="Gcp-like_dom"/>
</dbReference>
<dbReference type="CDD" id="cd24032">
    <property type="entry name" value="ASKHA_NBD_TsaB"/>
    <property type="match status" value="1"/>
</dbReference>
<dbReference type="PANTHER" id="PTHR11735">
    <property type="entry name" value="TRNA N6-ADENOSINE THREONYLCARBAMOYLTRANSFERASE"/>
    <property type="match status" value="1"/>
</dbReference>
<dbReference type="NCBIfam" id="TIGR03725">
    <property type="entry name" value="T6A_YeaZ"/>
    <property type="match status" value="1"/>
</dbReference>
<protein>
    <recommendedName>
        <fullName evidence="2">Gcp-like domain-containing protein</fullName>
    </recommendedName>
</protein>
<evidence type="ECO:0000313" key="3">
    <source>
        <dbReference type="EMBL" id="GFR37079.1"/>
    </source>
</evidence>
<dbReference type="Gene3D" id="3.30.420.40">
    <property type="match status" value="2"/>
</dbReference>
<dbReference type="InterPro" id="IPR043129">
    <property type="entry name" value="ATPase_NBD"/>
</dbReference>
<gene>
    <name evidence="3" type="ORF">PRECH8_03750</name>
</gene>
<dbReference type="Proteomes" id="UP000654993">
    <property type="component" value="Unassembled WGS sequence"/>
</dbReference>
<dbReference type="EMBL" id="BMAQ01000003">
    <property type="protein sequence ID" value="GFR37079.1"/>
    <property type="molecule type" value="Genomic_DNA"/>
</dbReference>